<evidence type="ECO:0000256" key="9">
    <source>
        <dbReference type="ARBA" id="ARBA00022692"/>
    </source>
</evidence>
<keyword evidence="5 23" id="KW-0813">Transport</keyword>
<comment type="similarity">
    <text evidence="2 23">Belongs to the PsaA/PsaB family.</text>
</comment>
<dbReference type="SUPFAM" id="SSF81558">
    <property type="entry name" value="Photosystem I subunits PsaA/PsaB"/>
    <property type="match status" value="1"/>
</dbReference>
<keyword evidence="23" id="KW-0793">Thylakoid</keyword>
<evidence type="ECO:0000256" key="20">
    <source>
        <dbReference type="ARBA" id="ARBA00026002"/>
    </source>
</evidence>
<evidence type="ECO:0000256" key="23">
    <source>
        <dbReference type="HAMAP-Rule" id="MF_00458"/>
    </source>
</evidence>
<dbReference type="GO" id="GO:0009535">
    <property type="term" value="C:chloroplast thylakoid membrane"/>
    <property type="evidence" value="ECO:0007669"/>
    <property type="project" value="TreeGrafter"/>
</dbReference>
<reference evidence="25" key="1">
    <citation type="submission" date="2016-11" db="EMBL/GenBank/DDBJ databases">
        <title>Complete organellar and ribosomal genomic analysis of the lectotype specimen of the reef forming species Porolithon onkodes (Heydrich) Foslie.</title>
        <authorList>
            <person name="Hughey J.R."/>
            <person name="Gabrielson P.W."/>
        </authorList>
    </citation>
    <scope>NUCLEOTIDE SEQUENCE</scope>
</reference>
<evidence type="ECO:0000256" key="8">
    <source>
        <dbReference type="ARBA" id="ARBA00022531"/>
    </source>
</evidence>
<evidence type="ECO:0000256" key="11">
    <source>
        <dbReference type="ARBA" id="ARBA00022836"/>
    </source>
</evidence>
<gene>
    <name evidence="23 25" type="primary">psaA</name>
</gene>
<name>A0A2Z2KXM1_9FLOR</name>
<feature type="transmembrane region" description="Helical" evidence="24">
    <location>
        <begin position="592"/>
        <end position="612"/>
    </location>
</feature>
<dbReference type="PANTHER" id="PTHR30128:SF19">
    <property type="entry name" value="PHOTOSYSTEM I P700 CHLOROPHYLL A APOPROTEIN A1-RELATED"/>
    <property type="match status" value="1"/>
</dbReference>
<feature type="binding site" evidence="23">
    <location>
        <position position="692"/>
    </location>
    <ligand>
        <name>chlorophyll a</name>
        <dbReference type="ChEBI" id="CHEBI:58416"/>
        <label>A3</label>
    </ligand>
</feature>
<feature type="binding site" evidence="23">
    <location>
        <position position="693"/>
    </location>
    <ligand>
        <name>phylloquinone</name>
        <dbReference type="ChEBI" id="CHEBI:18067"/>
        <label>A</label>
    </ligand>
</feature>
<evidence type="ECO:0000256" key="21">
    <source>
        <dbReference type="ARBA" id="ARBA00031004"/>
    </source>
</evidence>
<evidence type="ECO:0000256" key="19">
    <source>
        <dbReference type="ARBA" id="ARBA00023136"/>
    </source>
</evidence>
<dbReference type="GO" id="GO:0009055">
    <property type="term" value="F:electron transfer activity"/>
    <property type="evidence" value="ECO:0007669"/>
    <property type="project" value="UniProtKB-UniRule"/>
</dbReference>
<keyword evidence="16 23" id="KW-0560">Oxidoreductase</keyword>
<dbReference type="InterPro" id="IPR036408">
    <property type="entry name" value="PSI_PsaA/B_sf"/>
</dbReference>
<geneLocation type="plastid" evidence="25"/>
<feature type="transmembrane region" description="Helical" evidence="24">
    <location>
        <begin position="159"/>
        <end position="181"/>
    </location>
</feature>
<evidence type="ECO:0000256" key="15">
    <source>
        <dbReference type="ARBA" id="ARBA00022991"/>
    </source>
</evidence>
<comment type="catalytic activity">
    <reaction evidence="22 23">
        <text>reduced [plastocyanin] + hnu + oxidized [2Fe-2S]-[ferredoxin] = oxidized [plastocyanin] + reduced [2Fe-2S]-[ferredoxin]</text>
        <dbReference type="Rhea" id="RHEA:30407"/>
        <dbReference type="Rhea" id="RHEA-COMP:10000"/>
        <dbReference type="Rhea" id="RHEA-COMP:10001"/>
        <dbReference type="Rhea" id="RHEA-COMP:10039"/>
        <dbReference type="Rhea" id="RHEA-COMP:10040"/>
        <dbReference type="ChEBI" id="CHEBI:29036"/>
        <dbReference type="ChEBI" id="CHEBI:30212"/>
        <dbReference type="ChEBI" id="CHEBI:33737"/>
        <dbReference type="ChEBI" id="CHEBI:33738"/>
        <dbReference type="ChEBI" id="CHEBI:49552"/>
        <dbReference type="EC" id="1.97.1.12"/>
    </reaction>
</comment>
<accession>A0A2Z2KXM1</accession>
<dbReference type="AlphaFoldDB" id="A0A2Z2KXM1"/>
<evidence type="ECO:0000256" key="13">
    <source>
        <dbReference type="ARBA" id="ARBA00022982"/>
    </source>
</evidence>
<dbReference type="NCBIfam" id="TIGR01335">
    <property type="entry name" value="psaA"/>
    <property type="match status" value="1"/>
</dbReference>
<dbReference type="RefSeq" id="YP_009502123.1">
    <property type="nucleotide sequence ID" value="NC_038144.1"/>
</dbReference>
<keyword evidence="6 23" id="KW-0004">4Fe-4S</keyword>
<dbReference type="Pfam" id="PF00223">
    <property type="entry name" value="PsaA_PsaB"/>
    <property type="match status" value="1"/>
</dbReference>
<keyword evidence="14 23" id="KW-1133">Transmembrane helix</keyword>
<dbReference type="GO" id="GO:0000287">
    <property type="term" value="F:magnesium ion binding"/>
    <property type="evidence" value="ECO:0007669"/>
    <property type="project" value="UniProtKB-UniRule"/>
</dbReference>
<evidence type="ECO:0000256" key="18">
    <source>
        <dbReference type="ARBA" id="ARBA00023014"/>
    </source>
</evidence>
<evidence type="ECO:0000313" key="25">
    <source>
        <dbReference type="EMBL" id="ASB29725.1"/>
    </source>
</evidence>
<evidence type="ECO:0000256" key="6">
    <source>
        <dbReference type="ARBA" id="ARBA00022485"/>
    </source>
</evidence>
<dbReference type="PRINTS" id="PR00257">
    <property type="entry name" value="PHOTSYSPSAAB"/>
</dbReference>
<dbReference type="GO" id="GO:0015979">
    <property type="term" value="P:photosynthesis"/>
    <property type="evidence" value="ECO:0007669"/>
    <property type="project" value="UniProtKB-UniRule"/>
</dbReference>
<feature type="transmembrane region" description="Helical" evidence="24">
    <location>
        <begin position="436"/>
        <end position="457"/>
    </location>
</feature>
<keyword evidence="10 23" id="KW-0479">Metal-binding</keyword>
<evidence type="ECO:0000256" key="22">
    <source>
        <dbReference type="ARBA" id="ARBA00048912"/>
    </source>
</evidence>
<feature type="transmembrane region" description="Helical" evidence="24">
    <location>
        <begin position="73"/>
        <end position="93"/>
    </location>
</feature>
<keyword evidence="25" id="KW-0934">Plastid</keyword>
<evidence type="ECO:0000256" key="1">
    <source>
        <dbReference type="ARBA" id="ARBA00004141"/>
    </source>
</evidence>
<dbReference type="PIRSF" id="PIRSF002905">
    <property type="entry name" value="PSI_A"/>
    <property type="match status" value="1"/>
</dbReference>
<dbReference type="GO" id="GO:0016491">
    <property type="term" value="F:oxidoreductase activity"/>
    <property type="evidence" value="ECO:0007669"/>
    <property type="project" value="UniProtKB-KW"/>
</dbReference>
<keyword evidence="17 23" id="KW-0408">Iron</keyword>
<dbReference type="Gene3D" id="1.20.1130.10">
    <property type="entry name" value="Photosystem I PsaA/PsaB"/>
    <property type="match status" value="1"/>
</dbReference>
<evidence type="ECO:0000256" key="2">
    <source>
        <dbReference type="ARBA" id="ARBA00010598"/>
    </source>
</evidence>
<dbReference type="GeneID" id="37507645"/>
<keyword evidence="7 23" id="KW-0148">Chlorophyll</keyword>
<feature type="transmembrane region" description="Helical" evidence="24">
    <location>
        <begin position="665"/>
        <end position="687"/>
    </location>
</feature>
<dbReference type="GO" id="GO:0016168">
    <property type="term" value="F:chlorophyll binding"/>
    <property type="evidence" value="ECO:0007669"/>
    <property type="project" value="UniProtKB-KW"/>
</dbReference>
<keyword evidence="19 23" id="KW-0472">Membrane</keyword>
<comment type="subcellular location">
    <subcellularLocation>
        <location evidence="23">Cellular thylakoid membrane</location>
        <topology evidence="23">Multi-pass membrane protein</topology>
    </subcellularLocation>
    <subcellularLocation>
        <location evidence="1">Membrane</location>
        <topology evidence="1">Multi-pass membrane protein</topology>
    </subcellularLocation>
</comment>
<evidence type="ECO:0000256" key="14">
    <source>
        <dbReference type="ARBA" id="ARBA00022989"/>
    </source>
</evidence>
<feature type="binding site" evidence="23">
    <location>
        <position position="584"/>
    </location>
    <ligand>
        <name>[4Fe-4S] cluster</name>
        <dbReference type="ChEBI" id="CHEBI:49883"/>
        <note>ligand shared between dimeric partners</note>
    </ligand>
</feature>
<comment type="subunit">
    <text evidence="20">The PsaA/B heterodimer binds the P700 chlorophyll special pair and subsequent electron acceptors. PSI consists of a core antenna complex that captures photons, and an electron transfer chain that converts photonic excitation into a charge separation. The eukaryotic PSI reaction center is composed of at least 11 subunits.</text>
</comment>
<dbReference type="PROSITE" id="PS00419">
    <property type="entry name" value="PHOTOSYSTEM_I_PSAAB"/>
    <property type="match status" value="1"/>
</dbReference>
<evidence type="ECO:0000256" key="3">
    <source>
        <dbReference type="ARBA" id="ARBA00013197"/>
    </source>
</evidence>
<dbReference type="EMBL" id="KY212106">
    <property type="protein sequence ID" value="ASB29725.1"/>
    <property type="molecule type" value="Genomic_DNA"/>
</dbReference>
<dbReference type="EC" id="1.97.1.12" evidence="3 23"/>
<feature type="transmembrane region" description="Helical" evidence="24">
    <location>
        <begin position="393"/>
        <end position="415"/>
    </location>
</feature>
<evidence type="ECO:0000256" key="5">
    <source>
        <dbReference type="ARBA" id="ARBA00022448"/>
    </source>
</evidence>
<sequence length="751" mass="83526">MTISSKEQTTNKVKVVIDQNPVETSFEKWATPGHFSRSLAKGPTTTTWIWNLHADAHDFDSHTNSLEEVSRKIFSAHFGQLAIIFLWLSGMYFHGAKFSNYVAWLSNPNNIKPSAQVVWPIVGQEILNGDVGGGFQGIQVTSGWFQLWRASGITSETELYATAIGGLVMALLMVFAGWFHYHKKAPKLEWFQNVESMMNHHLSGLLGLGCLSWSAHQIHIALPINKLLDSGISPQDIPLPHEFLTNRELMSQLYPSFSKGILPFFTLNWEAYSDFLTFKGGLNPITGGLWLSDTAHHHLALAVLFIVAGHMYRTNWGIGHSMKEILEAHKGPFTGQGHKGLYEILTSSWHAQLAINLAMMGSLSIIVAHHMYAMPPYPYIATDYPTQLSLFTHHMWIGGFCIVGAGAHASIFMVRDYNPAQNYNNVLDRIVRHRDAIISHLNWVCIFLGFHSFGLYIHNDTMRALGRSQDMFSDTAIQLQPIFAQWIQNIHSLAAGNTSPNTLTTPSYAFGGDIIAVGNKVAMMPISLGTADFMVHHIHAFTIHVTVLILVKGFLFARNSRLIPDKSNLGFRFPCDGPGRGGTCQVSGWDHVFLGLFWMYNSLSVAIFHFSWKMQSDVWGSVSAKGVTHITGGNFAQSSITINGWLRDFLWAQASQVIQSYGSSLSAYGLIFLGAHFIWAFSLMFLFSGRGYWQELIESIVWAHNKIKVAPAIQPRALSITQGRAVGVAHYLLGGIGTTWAFFLARIIAVG</sequence>
<evidence type="ECO:0000256" key="16">
    <source>
        <dbReference type="ARBA" id="ARBA00023002"/>
    </source>
</evidence>
<keyword evidence="9 23" id="KW-0812">Transmembrane</keyword>
<keyword evidence="18 23" id="KW-0411">Iron-sulfur</keyword>
<feature type="transmembrane region" description="Helical" evidence="24">
    <location>
        <begin position="353"/>
        <end position="373"/>
    </location>
</feature>
<keyword evidence="15 23" id="KW-0157">Chromophore</keyword>
<evidence type="ECO:0000256" key="17">
    <source>
        <dbReference type="ARBA" id="ARBA00023004"/>
    </source>
</evidence>
<feature type="binding site" evidence="23">
    <location>
        <position position="575"/>
    </location>
    <ligand>
        <name>[4Fe-4S] cluster</name>
        <dbReference type="ChEBI" id="CHEBI:49883"/>
        <note>ligand shared between dimeric partners</note>
    </ligand>
</feature>
<keyword evidence="8 23" id="KW-0602">Photosynthesis</keyword>
<protein>
    <recommendedName>
        <fullName evidence="4 23">Photosystem I P700 chlorophyll a apoprotein A1</fullName>
        <ecNumber evidence="3 23">1.97.1.12</ecNumber>
    </recommendedName>
    <alternativeName>
        <fullName evidence="21 23">PsaA</fullName>
    </alternativeName>
</protein>
<feature type="binding site" description="axial binding residue" evidence="23">
    <location>
        <position position="684"/>
    </location>
    <ligand>
        <name>chlorophyll a</name>
        <dbReference type="ChEBI" id="CHEBI:58416"/>
        <label>A3</label>
    </ligand>
    <ligandPart>
        <name>Mg</name>
        <dbReference type="ChEBI" id="CHEBI:25107"/>
    </ligandPart>
</feature>
<organism evidence="25">
    <name type="scientific">Porolithon onkodes</name>
    <dbReference type="NCBI Taxonomy" id="231751"/>
    <lineage>
        <taxon>Eukaryota</taxon>
        <taxon>Rhodophyta</taxon>
        <taxon>Florideophyceae</taxon>
        <taxon>Corallinophycidae</taxon>
        <taxon>Corallinales</taxon>
        <taxon>Porolithaceae</taxon>
        <taxon>Porolithon</taxon>
    </lineage>
</organism>
<proteinExistence type="inferred from homology"/>
<feature type="transmembrane region" description="Helical" evidence="24">
    <location>
        <begin position="728"/>
        <end position="749"/>
    </location>
</feature>
<evidence type="ECO:0000256" key="24">
    <source>
        <dbReference type="SAM" id="Phobius"/>
    </source>
</evidence>
<keyword evidence="11 23" id="KW-0603">Photosystem I</keyword>
<dbReference type="InterPro" id="IPR001280">
    <property type="entry name" value="PSI_PsaA/B"/>
</dbReference>
<dbReference type="InterPro" id="IPR006243">
    <property type="entry name" value="PSI_PsaA"/>
</dbReference>
<keyword evidence="12 23" id="KW-0460">Magnesium</keyword>
<dbReference type="HAMAP" id="MF_00458">
    <property type="entry name" value="PSI_PsaA"/>
    <property type="match status" value="1"/>
</dbReference>
<feature type="transmembrane region" description="Helical" evidence="24">
    <location>
        <begin position="538"/>
        <end position="557"/>
    </location>
</feature>
<dbReference type="GO" id="GO:0009522">
    <property type="term" value="C:photosystem I"/>
    <property type="evidence" value="ECO:0007669"/>
    <property type="project" value="UniProtKB-KW"/>
</dbReference>
<keyword evidence="13 23" id="KW-0249">Electron transport</keyword>
<dbReference type="GO" id="GO:0051539">
    <property type="term" value="F:4 iron, 4 sulfur cluster binding"/>
    <property type="evidence" value="ECO:0007669"/>
    <property type="project" value="UniProtKB-KW"/>
</dbReference>
<evidence type="ECO:0000256" key="4">
    <source>
        <dbReference type="ARBA" id="ARBA00017774"/>
    </source>
</evidence>
<dbReference type="InterPro" id="IPR020586">
    <property type="entry name" value="PSI_PsaA/B_CS"/>
</dbReference>
<dbReference type="PANTHER" id="PTHR30128">
    <property type="entry name" value="OUTER MEMBRANE PROTEIN, OMPA-RELATED"/>
    <property type="match status" value="1"/>
</dbReference>
<evidence type="ECO:0000256" key="12">
    <source>
        <dbReference type="ARBA" id="ARBA00022842"/>
    </source>
</evidence>
<evidence type="ECO:0000256" key="10">
    <source>
        <dbReference type="ARBA" id="ARBA00022723"/>
    </source>
</evidence>
<evidence type="ECO:0000256" key="7">
    <source>
        <dbReference type="ARBA" id="ARBA00022494"/>
    </source>
</evidence>
<feature type="binding site" description="axial binding residue" evidence="23">
    <location>
        <position position="676"/>
    </location>
    <ligand>
        <name>chlorophyll a'</name>
        <dbReference type="ChEBI" id="CHEBI:189419"/>
        <label>A1</label>
    </ligand>
    <ligandPart>
        <name>Mg</name>
        <dbReference type="ChEBI" id="CHEBI:25107"/>
    </ligandPart>
</feature>